<dbReference type="PROSITE" id="PS52016">
    <property type="entry name" value="TONB_DEPENDENT_REC_3"/>
    <property type="match status" value="1"/>
</dbReference>
<dbReference type="STRING" id="1122124.GCA_000423165_00014"/>
<evidence type="ECO:0000259" key="16">
    <source>
        <dbReference type="Pfam" id="PF07715"/>
    </source>
</evidence>
<keyword evidence="2 12" id="KW-0813">Transport</keyword>
<keyword evidence="10 12" id="KW-0472">Membrane</keyword>
<dbReference type="Gene3D" id="2.40.170.20">
    <property type="entry name" value="TonB-dependent receptor, beta-barrel domain"/>
    <property type="match status" value="1"/>
</dbReference>
<keyword evidence="5 12" id="KW-0812">Transmembrane</keyword>
<evidence type="ECO:0000256" key="7">
    <source>
        <dbReference type="ARBA" id="ARBA00023004"/>
    </source>
</evidence>
<dbReference type="EMBL" id="PIQE01000001">
    <property type="protein sequence ID" value="RUO75069.1"/>
    <property type="molecule type" value="Genomic_DNA"/>
</dbReference>
<dbReference type="Proteomes" id="UP000287022">
    <property type="component" value="Unassembled WGS sequence"/>
</dbReference>
<dbReference type="InterPro" id="IPR012910">
    <property type="entry name" value="Plug_dom"/>
</dbReference>
<evidence type="ECO:0000256" key="9">
    <source>
        <dbReference type="ARBA" id="ARBA00023077"/>
    </source>
</evidence>
<dbReference type="PANTHER" id="PTHR32552">
    <property type="entry name" value="FERRICHROME IRON RECEPTOR-RELATED"/>
    <property type="match status" value="1"/>
</dbReference>
<keyword evidence="4" id="KW-0410">Iron transport</keyword>
<reference evidence="18" key="1">
    <citation type="journal article" date="2018" name="Front. Microbiol.">
        <title>Genome-Based Analysis Reveals the Taxonomy and Diversity of the Family Idiomarinaceae.</title>
        <authorList>
            <person name="Liu Y."/>
            <person name="Lai Q."/>
            <person name="Shao Z."/>
        </authorList>
    </citation>
    <scope>NUCLEOTIDE SEQUENCE [LARGE SCALE GENOMIC DNA]</scope>
    <source>
        <strain evidence="18">c121</strain>
    </source>
</reference>
<comment type="similarity">
    <text evidence="12 13">Belongs to the TonB-dependent receptor family.</text>
</comment>
<evidence type="ECO:0000256" key="2">
    <source>
        <dbReference type="ARBA" id="ARBA00022448"/>
    </source>
</evidence>
<evidence type="ECO:0000256" key="14">
    <source>
        <dbReference type="SAM" id="SignalP"/>
    </source>
</evidence>
<proteinExistence type="inferred from homology"/>
<dbReference type="InterPro" id="IPR036942">
    <property type="entry name" value="Beta-barrel_TonB_sf"/>
</dbReference>
<organism evidence="17 18">
    <name type="scientific">Pseudidiomarina sediminum</name>
    <dbReference type="NCBI Taxonomy" id="431675"/>
    <lineage>
        <taxon>Bacteria</taxon>
        <taxon>Pseudomonadati</taxon>
        <taxon>Pseudomonadota</taxon>
        <taxon>Gammaproteobacteria</taxon>
        <taxon>Alteromonadales</taxon>
        <taxon>Idiomarinaceae</taxon>
        <taxon>Pseudidiomarina</taxon>
    </lineage>
</organism>
<name>A0A432ZAY2_9GAMM</name>
<evidence type="ECO:0000259" key="15">
    <source>
        <dbReference type="Pfam" id="PF00593"/>
    </source>
</evidence>
<evidence type="ECO:0000256" key="10">
    <source>
        <dbReference type="ARBA" id="ARBA00023136"/>
    </source>
</evidence>
<evidence type="ECO:0000313" key="18">
    <source>
        <dbReference type="Proteomes" id="UP000287022"/>
    </source>
</evidence>
<dbReference type="RefSeq" id="WP_026861120.1">
    <property type="nucleotide sequence ID" value="NZ_JAHVIQ010000001.1"/>
</dbReference>
<keyword evidence="11 12" id="KW-0998">Cell outer membrane</keyword>
<feature type="chain" id="PRO_5019502834" evidence="14">
    <location>
        <begin position="22"/>
        <end position="677"/>
    </location>
</feature>
<dbReference type="PANTHER" id="PTHR32552:SF89">
    <property type="entry name" value="CATECHOLATE SIDEROPHORE RECEPTOR FIU"/>
    <property type="match status" value="1"/>
</dbReference>
<gene>
    <name evidence="17" type="ORF">CWI80_07010</name>
</gene>
<evidence type="ECO:0000256" key="4">
    <source>
        <dbReference type="ARBA" id="ARBA00022496"/>
    </source>
</evidence>
<feature type="domain" description="TonB-dependent receptor-like beta-barrel" evidence="15">
    <location>
        <begin position="227"/>
        <end position="626"/>
    </location>
</feature>
<dbReference type="AlphaFoldDB" id="A0A432ZAY2"/>
<sequence length="677" mass="75767">MPSPSLLTLALSASVSMASTATPTSAERAEVNVERLQINASQPLISRSLPAAITHRSTDAQLPGPRIDADELLQGIAGVQSDSRANYAQDTRISMRGFGARSAFGVRGVLLQLDGVPLSMPDGQAQTSSILLDEPDNVQIIRGPLAVLYGNAAGGVIHWQSAAPQATTSTLNVAQGANALIRAQAQHDWHENEQALRIMASHFRTDGPRAHNQARRSHVAGRWYRQLSPTTQLILRYDNSNAPLLEDPGALTPDDWRNDPSQTIARASTYNTRKAIQHEQLSTSITYQEDAHAADITLWRGWRAIEQYLPFQGDDLTSSGAVIDLKRDFIGIHSDYHWTPSTLPDWQLSAGFQLAQQNDRRFGFVNNFGEKGALRRNEDSNVEAQSAYVLSNWQLAPRWQWLLGTRYQHTQFTVNDSYITPDNPDDSGRTAMQDWSWMSGLHYQLTPSWSVYLSRGAGFETPTLTEMAYRNNATGLNTELKPARNLQWEIGQKWQRHNLQAQLVGYHITTYDELVVDQSIDGRTTYKNAAETERQGLELDLQLSFTPHWTTQFNAHALDATYSDGRRLPGVAERQAYWQFEWQPSSAHQVRLIGSYRGTISANEDMTVIAPSATLWHLAYQGDWRWQDLELGPWLKLHNLTDRDYVGAVVVNQGSGRAFEPGVGRELQAGITIRYVW</sequence>
<accession>A0A432ZAY2</accession>
<dbReference type="SUPFAM" id="SSF56935">
    <property type="entry name" value="Porins"/>
    <property type="match status" value="1"/>
</dbReference>
<keyword evidence="9 13" id="KW-0798">TonB box</keyword>
<dbReference type="InterPro" id="IPR037066">
    <property type="entry name" value="Plug_dom_sf"/>
</dbReference>
<evidence type="ECO:0000256" key="12">
    <source>
        <dbReference type="PROSITE-ProRule" id="PRU01360"/>
    </source>
</evidence>
<evidence type="ECO:0000256" key="1">
    <source>
        <dbReference type="ARBA" id="ARBA00004571"/>
    </source>
</evidence>
<evidence type="ECO:0000256" key="5">
    <source>
        <dbReference type="ARBA" id="ARBA00022692"/>
    </source>
</evidence>
<evidence type="ECO:0000256" key="6">
    <source>
        <dbReference type="ARBA" id="ARBA00022729"/>
    </source>
</evidence>
<evidence type="ECO:0000256" key="8">
    <source>
        <dbReference type="ARBA" id="ARBA00023065"/>
    </source>
</evidence>
<dbReference type="InterPro" id="IPR039426">
    <property type="entry name" value="TonB-dep_rcpt-like"/>
</dbReference>
<comment type="subcellular location">
    <subcellularLocation>
        <location evidence="1 12">Cell outer membrane</location>
        <topology evidence="1 12">Multi-pass membrane protein</topology>
    </subcellularLocation>
</comment>
<dbReference type="Gene3D" id="2.170.130.10">
    <property type="entry name" value="TonB-dependent receptor, plug domain"/>
    <property type="match status" value="1"/>
</dbReference>
<keyword evidence="8" id="KW-0406">Ion transport</keyword>
<dbReference type="GO" id="GO:0015344">
    <property type="term" value="F:siderophore uptake transmembrane transporter activity"/>
    <property type="evidence" value="ECO:0007669"/>
    <property type="project" value="TreeGrafter"/>
</dbReference>
<dbReference type="Pfam" id="PF07715">
    <property type="entry name" value="Plug"/>
    <property type="match status" value="1"/>
</dbReference>
<feature type="signal peptide" evidence="14">
    <location>
        <begin position="1"/>
        <end position="21"/>
    </location>
</feature>
<dbReference type="InterPro" id="IPR000531">
    <property type="entry name" value="Beta-barrel_TonB"/>
</dbReference>
<dbReference type="Pfam" id="PF00593">
    <property type="entry name" value="TonB_dep_Rec_b-barrel"/>
    <property type="match status" value="1"/>
</dbReference>
<keyword evidence="18" id="KW-1185">Reference proteome</keyword>
<keyword evidence="6 14" id="KW-0732">Signal</keyword>
<keyword evidence="17" id="KW-0675">Receptor</keyword>
<evidence type="ECO:0000256" key="3">
    <source>
        <dbReference type="ARBA" id="ARBA00022452"/>
    </source>
</evidence>
<evidence type="ECO:0000256" key="11">
    <source>
        <dbReference type="ARBA" id="ARBA00023237"/>
    </source>
</evidence>
<feature type="domain" description="TonB-dependent receptor plug" evidence="16">
    <location>
        <begin position="65"/>
        <end position="156"/>
    </location>
</feature>
<dbReference type="GO" id="GO:0009279">
    <property type="term" value="C:cell outer membrane"/>
    <property type="evidence" value="ECO:0007669"/>
    <property type="project" value="UniProtKB-SubCell"/>
</dbReference>
<comment type="caution">
    <text evidence="17">The sequence shown here is derived from an EMBL/GenBank/DDBJ whole genome shotgun (WGS) entry which is preliminary data.</text>
</comment>
<keyword evidence="7" id="KW-0408">Iron</keyword>
<evidence type="ECO:0000256" key="13">
    <source>
        <dbReference type="RuleBase" id="RU003357"/>
    </source>
</evidence>
<keyword evidence="3 12" id="KW-1134">Transmembrane beta strand</keyword>
<protein>
    <submittedName>
        <fullName evidence="17">TonB-dependent receptor</fullName>
    </submittedName>
</protein>
<evidence type="ECO:0000313" key="17">
    <source>
        <dbReference type="EMBL" id="RUO75069.1"/>
    </source>
</evidence>